<dbReference type="KEGG" id="daa:AKL17_3036"/>
<evidence type="ECO:0000313" key="3">
    <source>
        <dbReference type="Proteomes" id="UP000076128"/>
    </source>
</evidence>
<evidence type="ECO:0000256" key="1">
    <source>
        <dbReference type="SAM" id="MobiDB-lite"/>
    </source>
</evidence>
<reference evidence="2 3" key="1">
    <citation type="submission" date="2015-09" db="EMBL/GenBank/DDBJ databases">
        <title>Complete genome sequence of Defluviimonas alba cai42t isolated from an oilfield in Xinjiang.</title>
        <authorList>
            <person name="Geng S."/>
            <person name="Pan X."/>
            <person name="Wu X."/>
        </authorList>
    </citation>
    <scope>NUCLEOTIDE SEQUENCE [LARGE SCALE GENOMIC DNA]</scope>
    <source>
        <strain evidence="3">cai42</strain>
    </source>
</reference>
<gene>
    <name evidence="2" type="ORF">AKL17_3036</name>
</gene>
<keyword evidence="3" id="KW-1185">Reference proteome</keyword>
<protein>
    <submittedName>
        <fullName evidence="2">Uncharacterized protein</fullName>
    </submittedName>
</protein>
<feature type="compositionally biased region" description="Low complexity" evidence="1">
    <location>
        <begin position="138"/>
        <end position="150"/>
    </location>
</feature>
<feature type="compositionally biased region" description="Gly residues" evidence="1">
    <location>
        <begin position="192"/>
        <end position="202"/>
    </location>
</feature>
<organism evidence="2 3">
    <name type="scientific">Frigidibacter mobilis</name>
    <dbReference type="NCBI Taxonomy" id="1335048"/>
    <lineage>
        <taxon>Bacteria</taxon>
        <taxon>Pseudomonadati</taxon>
        <taxon>Pseudomonadota</taxon>
        <taxon>Alphaproteobacteria</taxon>
        <taxon>Rhodobacterales</taxon>
        <taxon>Paracoccaceae</taxon>
        <taxon>Frigidibacter</taxon>
    </lineage>
</organism>
<feature type="compositionally biased region" description="Basic residues" evidence="1">
    <location>
        <begin position="177"/>
        <end position="190"/>
    </location>
</feature>
<accession>A0A165SR29</accession>
<dbReference type="EMBL" id="CP012661">
    <property type="protein sequence ID" value="AMY70269.1"/>
    <property type="molecule type" value="Genomic_DNA"/>
</dbReference>
<name>A0A165SR29_9RHOB</name>
<dbReference type="AlphaFoldDB" id="A0A165SR29"/>
<feature type="region of interest" description="Disordered" evidence="1">
    <location>
        <begin position="138"/>
        <end position="202"/>
    </location>
</feature>
<sequence length="231" mass="23291">MVRAHRVVGVGDVEQPGAGFGGAGQQCLGVFMGAAIAHLVEHAAIACDMEVEGRIGAVRGDDGIARRDQHPHQVAQQPVDALAHHHMRGRGAVMGGQRGAQVVVLGVAIHPHVACGGGHRLDGAGRGAEHAFIRAEPGGEAAGAGPLLRLGPDEGHGGGKRRDERGEAGRGGAGCGHGRHQKPKSRRRARGMAGGAAGGMAGGMAGGAPLAGAGGLCVPRTPCRIFETRQR</sequence>
<evidence type="ECO:0000313" key="2">
    <source>
        <dbReference type="EMBL" id="AMY70269.1"/>
    </source>
</evidence>
<dbReference type="STRING" id="1335048.AKL17_3036"/>
<dbReference type="Proteomes" id="UP000076128">
    <property type="component" value="Chromosome"/>
</dbReference>
<feature type="compositionally biased region" description="Basic and acidic residues" evidence="1">
    <location>
        <begin position="151"/>
        <end position="168"/>
    </location>
</feature>
<proteinExistence type="predicted"/>